<evidence type="ECO:0000313" key="2">
    <source>
        <dbReference type="EMBL" id="CAA9434239.1"/>
    </source>
</evidence>
<gene>
    <name evidence="2" type="ORF">AVDCRST_MAG66-3513</name>
</gene>
<feature type="compositionally biased region" description="Low complexity" evidence="1">
    <location>
        <begin position="25"/>
        <end position="36"/>
    </location>
</feature>
<organism evidence="2">
    <name type="scientific">uncultured Pseudonocardia sp</name>
    <dbReference type="NCBI Taxonomy" id="211455"/>
    <lineage>
        <taxon>Bacteria</taxon>
        <taxon>Bacillati</taxon>
        <taxon>Actinomycetota</taxon>
        <taxon>Actinomycetes</taxon>
        <taxon>Pseudonocardiales</taxon>
        <taxon>Pseudonocardiaceae</taxon>
        <taxon>Pseudonocardia</taxon>
        <taxon>environmental samples</taxon>
    </lineage>
</organism>
<protein>
    <submittedName>
        <fullName evidence="2">Uncharacterized protein</fullName>
    </submittedName>
</protein>
<reference evidence="2" key="1">
    <citation type="submission" date="2020-02" db="EMBL/GenBank/DDBJ databases">
        <authorList>
            <person name="Meier V. D."/>
        </authorList>
    </citation>
    <scope>NUCLEOTIDE SEQUENCE</scope>
    <source>
        <strain evidence="2">AVDCRST_MAG66</strain>
    </source>
</reference>
<feature type="non-terminal residue" evidence="2">
    <location>
        <position position="1"/>
    </location>
</feature>
<evidence type="ECO:0000256" key="1">
    <source>
        <dbReference type="SAM" id="MobiDB-lite"/>
    </source>
</evidence>
<feature type="non-terminal residue" evidence="2">
    <location>
        <position position="54"/>
    </location>
</feature>
<name>A0A6J4Q9L8_9PSEU</name>
<feature type="region of interest" description="Disordered" evidence="1">
    <location>
        <begin position="1"/>
        <end position="54"/>
    </location>
</feature>
<dbReference type="EMBL" id="CADCUS010000498">
    <property type="protein sequence ID" value="CAA9434239.1"/>
    <property type="molecule type" value="Genomic_DNA"/>
</dbReference>
<sequence>WRALVGGHALHGPLAQPDHGPGRPPSGRARGSPRRSTGYAGVCSSPTDTEELLD</sequence>
<proteinExistence type="predicted"/>
<accession>A0A6J4Q9L8</accession>
<dbReference type="AlphaFoldDB" id="A0A6J4Q9L8"/>